<evidence type="ECO:0000256" key="2">
    <source>
        <dbReference type="SAM" id="SignalP"/>
    </source>
</evidence>
<name>A0A9X8Y8Z4_9FIRM</name>
<dbReference type="AlphaFoldDB" id="A0A9X8Y8Z4"/>
<gene>
    <name evidence="3" type="ORF">EDD78_10243</name>
</gene>
<dbReference type="PROSITE" id="PS51257">
    <property type="entry name" value="PROKAR_LIPOPROTEIN"/>
    <property type="match status" value="1"/>
</dbReference>
<dbReference type="Proteomes" id="UP000294682">
    <property type="component" value="Unassembled WGS sequence"/>
</dbReference>
<evidence type="ECO:0000313" key="4">
    <source>
        <dbReference type="Proteomes" id="UP000294682"/>
    </source>
</evidence>
<accession>A0A9X8Y8Z4</accession>
<evidence type="ECO:0000256" key="1">
    <source>
        <dbReference type="SAM" id="MobiDB-lite"/>
    </source>
</evidence>
<evidence type="ECO:0000313" key="3">
    <source>
        <dbReference type="EMBL" id="TCL44430.1"/>
    </source>
</evidence>
<keyword evidence="4" id="KW-1185">Reference proteome</keyword>
<sequence>MIKGRWIALICAALLAMSGCGAREKGAQSSEEALPQSSQASQQESSQAKEADPSPEGESGEPVDEAALKAVLDSIAQYEPDTAGSSLKIVIVAAKLLDFSESYNAAQKQALETGAENYLTALTGEALGLFSDNLPYVDQTVREILAGGEEIEARLEEAGNPLESESYSPDLYESVYAVLNDALAARIAKG</sequence>
<protein>
    <recommendedName>
        <fullName evidence="5">Lipoprotein</fullName>
    </recommendedName>
</protein>
<dbReference type="EMBL" id="SLUK01000002">
    <property type="protein sequence ID" value="TCL44430.1"/>
    <property type="molecule type" value="Genomic_DNA"/>
</dbReference>
<evidence type="ECO:0008006" key="5">
    <source>
        <dbReference type="Google" id="ProtNLM"/>
    </source>
</evidence>
<dbReference type="RefSeq" id="WP_079699547.1">
    <property type="nucleotide sequence ID" value="NZ_JADNAH010000024.1"/>
</dbReference>
<feature type="signal peptide" evidence="2">
    <location>
        <begin position="1"/>
        <end position="22"/>
    </location>
</feature>
<proteinExistence type="predicted"/>
<feature type="chain" id="PRO_5040907080" description="Lipoprotein" evidence="2">
    <location>
        <begin position="23"/>
        <end position="190"/>
    </location>
</feature>
<feature type="region of interest" description="Disordered" evidence="1">
    <location>
        <begin position="25"/>
        <end position="62"/>
    </location>
</feature>
<feature type="compositionally biased region" description="Acidic residues" evidence="1">
    <location>
        <begin position="53"/>
        <end position="62"/>
    </location>
</feature>
<comment type="caution">
    <text evidence="3">The sequence shown here is derived from an EMBL/GenBank/DDBJ whole genome shotgun (WGS) entry which is preliminary data.</text>
</comment>
<organism evidence="3 4">
    <name type="scientific">Harryflintia acetispora</name>
    <dbReference type="NCBI Taxonomy" id="1849041"/>
    <lineage>
        <taxon>Bacteria</taxon>
        <taxon>Bacillati</taxon>
        <taxon>Bacillota</taxon>
        <taxon>Clostridia</taxon>
        <taxon>Eubacteriales</taxon>
        <taxon>Oscillospiraceae</taxon>
        <taxon>Harryflintia</taxon>
    </lineage>
</organism>
<feature type="compositionally biased region" description="Low complexity" evidence="1">
    <location>
        <begin position="27"/>
        <end position="46"/>
    </location>
</feature>
<reference evidence="3 4" key="1">
    <citation type="submission" date="2019-03" db="EMBL/GenBank/DDBJ databases">
        <title>Genomic Encyclopedia of Type Strains, Phase IV (KMG-IV): sequencing the most valuable type-strain genomes for metagenomic binning, comparative biology and taxonomic classification.</title>
        <authorList>
            <person name="Goeker M."/>
        </authorList>
    </citation>
    <scope>NUCLEOTIDE SEQUENCE [LARGE SCALE GENOMIC DNA]</scope>
    <source>
        <strain evidence="3 4">DSM 100433</strain>
    </source>
</reference>
<keyword evidence="2" id="KW-0732">Signal</keyword>